<organism evidence="1 2">
    <name type="scientific">Aspergillus felis</name>
    <dbReference type="NCBI Taxonomy" id="1287682"/>
    <lineage>
        <taxon>Eukaryota</taxon>
        <taxon>Fungi</taxon>
        <taxon>Dikarya</taxon>
        <taxon>Ascomycota</taxon>
        <taxon>Pezizomycotina</taxon>
        <taxon>Eurotiomycetes</taxon>
        <taxon>Eurotiomycetidae</taxon>
        <taxon>Eurotiales</taxon>
        <taxon>Aspergillaceae</taxon>
        <taxon>Aspergillus</taxon>
        <taxon>Aspergillus subgen. Fumigati</taxon>
    </lineage>
</organism>
<dbReference type="AlphaFoldDB" id="A0A8H6V3V0"/>
<name>A0A8H6V3V0_9EURO</name>
<protein>
    <submittedName>
        <fullName evidence="1">Uncharacterized protein</fullName>
    </submittedName>
</protein>
<dbReference type="Proteomes" id="UP000654922">
    <property type="component" value="Unassembled WGS sequence"/>
</dbReference>
<comment type="caution">
    <text evidence="1">The sequence shown here is derived from an EMBL/GenBank/DDBJ whole genome shotgun (WGS) entry which is preliminary data.</text>
</comment>
<sequence length="119" mass="12493">MAIFQNLADNPGDPAAMDAVRAFKSGSRTGTTSGLLCSGLTPVQPRGPEEDGSTVYFLNQLRFCPDETGEAVSCPGDSGSLWFQKSSLSVIGLNHAGGVSDAIACRIEDVLEAVRIRFA</sequence>
<dbReference type="SUPFAM" id="SSF50494">
    <property type="entry name" value="Trypsin-like serine proteases"/>
    <property type="match status" value="1"/>
</dbReference>
<accession>A0A8H6V3V0</accession>
<gene>
    <name evidence="1" type="ORF">CNMCM5623_006925</name>
</gene>
<evidence type="ECO:0000313" key="2">
    <source>
        <dbReference type="Proteomes" id="UP000654922"/>
    </source>
</evidence>
<dbReference type="EMBL" id="JACBAE010000975">
    <property type="protein sequence ID" value="KAF7174314.1"/>
    <property type="molecule type" value="Genomic_DNA"/>
</dbReference>
<reference evidence="1" key="1">
    <citation type="submission" date="2020-06" db="EMBL/GenBank/DDBJ databases">
        <title>Draft genome sequences of strains closely related to Aspergillus parafelis and Aspergillus hiratsukae.</title>
        <authorList>
            <person name="Dos Santos R.A.C."/>
            <person name="Rivero-Menendez O."/>
            <person name="Steenwyk J.L."/>
            <person name="Mead M.E."/>
            <person name="Goldman G.H."/>
            <person name="Alastruey-Izquierdo A."/>
            <person name="Rokas A."/>
        </authorList>
    </citation>
    <scope>NUCLEOTIDE SEQUENCE</scope>
    <source>
        <strain evidence="1">CNM-CM5623</strain>
    </source>
</reference>
<dbReference type="InterPro" id="IPR009003">
    <property type="entry name" value="Peptidase_S1_PA"/>
</dbReference>
<proteinExistence type="predicted"/>
<evidence type="ECO:0000313" key="1">
    <source>
        <dbReference type="EMBL" id="KAF7174314.1"/>
    </source>
</evidence>